<dbReference type="RefSeq" id="WP_033059763.1">
    <property type="nucleotide sequence ID" value="NZ_CP009225.1"/>
</dbReference>
<reference evidence="1 2" key="1">
    <citation type="journal article" date="2015" name="PLoS ONE">
        <title>A universal mariner transposon system for forward genetic studies in the genus clostridium.</title>
        <authorList>
            <person name="Zhang Y."/>
            <person name="Grosse-Honebrink A."/>
            <person name="Minton N.P."/>
        </authorList>
    </citation>
    <scope>NUCLEOTIDE SEQUENCE [LARGE SCALE GENOMIC DNA]</scope>
    <source>
        <strain evidence="1 2">NCIMB 10696</strain>
    </source>
</reference>
<organism evidence="1 2">
    <name type="scientific">Clostridium sporogenes</name>
    <dbReference type="NCBI Taxonomy" id="1509"/>
    <lineage>
        <taxon>Bacteria</taxon>
        <taxon>Bacillati</taxon>
        <taxon>Bacillota</taxon>
        <taxon>Clostridia</taxon>
        <taxon>Eubacteriales</taxon>
        <taxon>Clostridiaceae</taxon>
        <taxon>Clostridium</taxon>
    </lineage>
</organism>
<dbReference type="GeneID" id="92938793"/>
<dbReference type="EMBL" id="CP009225">
    <property type="protein sequence ID" value="AKC62816.1"/>
    <property type="molecule type" value="Genomic_DNA"/>
</dbReference>
<gene>
    <name evidence="1" type="ORF">CLSPO_c20960</name>
</gene>
<evidence type="ECO:0000313" key="2">
    <source>
        <dbReference type="Proteomes" id="UP000033052"/>
    </source>
</evidence>
<sequence>MIQILSEFERRTEYKVLKEFTTFTSVSINELNSGKLVLPGFVLRKMTGEELDKLNKWLENRNNHLIIVPSWIEIDLGKIFDSSLPLKIQSIEEIIYDDIPVKYNVETMVKDKLFEQDGNVFGVNYRKNTGVGLVTVVTLPLLDYKLSHLQDKFKDIFNNLLSFSEVIEEEKVLNNEIIILDPVHINLVILKAAGIELGTNLKEKIFKYFYTDMSKQIVESKLNELTAGGFIIDDKLTDKADEVIKERRLKPFIDVVKRKEVSSDGWE</sequence>
<dbReference type="Proteomes" id="UP000033052">
    <property type="component" value="Chromosome"/>
</dbReference>
<dbReference type="KEGG" id="cld:CLSPO_c20960"/>
<accession>A0A7U4JPB6</accession>
<evidence type="ECO:0000313" key="1">
    <source>
        <dbReference type="EMBL" id="AKC62816.1"/>
    </source>
</evidence>
<dbReference type="AlphaFoldDB" id="A0A7U4JPB6"/>
<protein>
    <submittedName>
        <fullName evidence="1">Uncharacterized protein</fullName>
    </submittedName>
</protein>
<proteinExistence type="predicted"/>
<name>A0A7U4JPB6_CLOSG</name>